<sequence length="1030" mass="115991">MPQATGPTSEDIYLCSCAEFCRSEPTPVSRATFYRHKNYKKSQAARNRLASLSNPPSSTNSSTSSTSAGILPPVARTAPHDTADAPSRKRRRSSSLTASDMAVELDKDGHVPQPDDDVRWEGSDNLDEGDTPPSPGAVHTSPLSPPPEPASHSRPYEYDIPINLATPIEDLKTAMEFHHALRNACLENGDLDEEELFLLRNPPTQPLEIDDRDVLLSIKLFLSTSNASDQIYKNVRQDFLDDDPTRQLLSHARVKKKIAELTGVFAIINDMCPNSCIAYTGPFALLEVCIYCGITRYDPDKSGKQARQYFYTLPLGPQLQALWRTIEGARSMKYRDRRTKEIIEEIKKTGEILVYDDICHGMDYLLAYLRGDINTDDMVLLFAIDGAQLYVDKQSDCWIYIWVILDLPPELRYKKRLILPGGFIPGPNNPKHTVSFLFSGFHHLAALQKEGLKVWDAEDNRTFLSKPFLLLGGADGPGSVHFTGLVGHHGAYPCRLSCGVRGRHKAGTGQYYPALLKPDDYDVEGCTHGDIDPTDVQSGSVDAYQKNLEFLLGTRTATDYKYRRRETGITTISIFSGLSPRHRLPVPAGFPGDSMHVPNLNLGELLVPLWRASFVCAPTDSVSSWDWATLRDDAIWRAHGAAVAACKPYIPGSFDRPPRNLAEKIHSGYKAKEWQNYYYGLAPALLHGILPLPYWKNFCKLVAAIRILHQRRITREELQRSHQLMCDFHRDFEVMYCRRRADRLHFMRPCLHALIHIPSETVRVGPVPLHATWTIERMIGDLGGEINQHTNPYQNLSERGLRRSQVNALKASFSVFQEKKNVLPSYSLDLGNGYAFLRAKERTPRYLQDADEAKVVNGYFLDNETKDTLAPDDNWQGIKVTRWARLRLPNGQVARSTWKEDRMTTTLRRASCVKIRSGRDKFDFGEVKFYFNGVINEEQISLALVLFFSQPDPSLLAESSGTFYAVTRLPSETGLRVIHAKSITSVIAAIPCPGQGAIQRYFIWEAMGMDLALHAEVFQEEEEVDNEEVD</sequence>
<evidence type="ECO:0000313" key="3">
    <source>
        <dbReference type="Proteomes" id="UP000284706"/>
    </source>
</evidence>
<dbReference type="Proteomes" id="UP000284706">
    <property type="component" value="Unassembled WGS sequence"/>
</dbReference>
<keyword evidence="3" id="KW-1185">Reference proteome</keyword>
<feature type="compositionally biased region" description="Low complexity" evidence="1">
    <location>
        <begin position="49"/>
        <end position="68"/>
    </location>
</feature>
<dbReference type="EMBL" id="NHYE01004770">
    <property type="protein sequence ID" value="PPQ82247.1"/>
    <property type="molecule type" value="Genomic_DNA"/>
</dbReference>
<organism evidence="2 3">
    <name type="scientific">Gymnopilus dilepis</name>
    <dbReference type="NCBI Taxonomy" id="231916"/>
    <lineage>
        <taxon>Eukaryota</taxon>
        <taxon>Fungi</taxon>
        <taxon>Dikarya</taxon>
        <taxon>Basidiomycota</taxon>
        <taxon>Agaricomycotina</taxon>
        <taxon>Agaricomycetes</taxon>
        <taxon>Agaricomycetidae</taxon>
        <taxon>Agaricales</taxon>
        <taxon>Agaricineae</taxon>
        <taxon>Hymenogastraceae</taxon>
        <taxon>Gymnopilus</taxon>
    </lineage>
</organism>
<dbReference type="AlphaFoldDB" id="A0A409WUT8"/>
<evidence type="ECO:0000313" key="2">
    <source>
        <dbReference type="EMBL" id="PPQ82247.1"/>
    </source>
</evidence>
<feature type="compositionally biased region" description="Basic and acidic residues" evidence="1">
    <location>
        <begin position="78"/>
        <end position="87"/>
    </location>
</feature>
<dbReference type="STRING" id="231916.A0A409WUT8"/>
<accession>A0A409WUT8</accession>
<dbReference type="PANTHER" id="PTHR46579">
    <property type="entry name" value="F5/8 TYPE C DOMAIN-CONTAINING PROTEIN-RELATED"/>
    <property type="match status" value="1"/>
</dbReference>
<dbReference type="InParanoid" id="A0A409WUT8"/>
<reference evidence="2 3" key="1">
    <citation type="journal article" date="2018" name="Evol. Lett.">
        <title>Horizontal gene cluster transfer increased hallucinogenic mushroom diversity.</title>
        <authorList>
            <person name="Reynolds H.T."/>
            <person name="Vijayakumar V."/>
            <person name="Gluck-Thaler E."/>
            <person name="Korotkin H.B."/>
            <person name="Matheny P.B."/>
            <person name="Slot J.C."/>
        </authorList>
    </citation>
    <scope>NUCLEOTIDE SEQUENCE [LARGE SCALE GENOMIC DNA]</scope>
    <source>
        <strain evidence="2 3">SRW20</strain>
    </source>
</reference>
<protein>
    <submittedName>
        <fullName evidence="2">Uncharacterized protein</fullName>
    </submittedName>
</protein>
<comment type="caution">
    <text evidence="2">The sequence shown here is derived from an EMBL/GenBank/DDBJ whole genome shotgun (WGS) entry which is preliminary data.</text>
</comment>
<dbReference type="PANTHER" id="PTHR46579:SF1">
    <property type="entry name" value="F5_8 TYPE C DOMAIN-CONTAINING PROTEIN"/>
    <property type="match status" value="1"/>
</dbReference>
<dbReference type="OrthoDB" id="2669721at2759"/>
<name>A0A409WUT8_9AGAR</name>
<evidence type="ECO:0000256" key="1">
    <source>
        <dbReference type="SAM" id="MobiDB-lite"/>
    </source>
</evidence>
<feature type="region of interest" description="Disordered" evidence="1">
    <location>
        <begin position="39"/>
        <end position="156"/>
    </location>
</feature>
<proteinExistence type="predicted"/>
<gene>
    <name evidence="2" type="ORF">CVT26_008926</name>
</gene>